<dbReference type="AlphaFoldDB" id="A0A2J6TA20"/>
<accession>A0A2J6TA20</accession>
<feature type="region of interest" description="Disordered" evidence="1">
    <location>
        <begin position="79"/>
        <end position="101"/>
    </location>
</feature>
<keyword evidence="2" id="KW-1133">Transmembrane helix</keyword>
<protein>
    <submittedName>
        <fullName evidence="3">Uncharacterized protein</fullName>
    </submittedName>
</protein>
<dbReference type="OrthoDB" id="3529792at2759"/>
<dbReference type="InParanoid" id="A0A2J6TA20"/>
<evidence type="ECO:0000256" key="2">
    <source>
        <dbReference type="SAM" id="Phobius"/>
    </source>
</evidence>
<sequence>MDTITMIALLWLSLPRLALRAIFLTIVSHLISLVWKIFILLALSFARVISALFFVLLICPIRIIERVFSHHSPSNFGTSIQTTNHSAPTQESMRGNQAGKNGIPNDWVTIKLCGTDEISHFQLDDRTVVITEMVDGIFDGWIGSWEERELFVTTRAEIDVKVSEWLKTREA</sequence>
<evidence type="ECO:0000313" key="3">
    <source>
        <dbReference type="EMBL" id="PMD59877.1"/>
    </source>
</evidence>
<keyword evidence="2" id="KW-0812">Transmembrane</keyword>
<evidence type="ECO:0000256" key="1">
    <source>
        <dbReference type="SAM" id="MobiDB-lite"/>
    </source>
</evidence>
<evidence type="ECO:0000313" key="4">
    <source>
        <dbReference type="Proteomes" id="UP000235371"/>
    </source>
</evidence>
<gene>
    <name evidence="3" type="ORF">K444DRAFT_402002</name>
</gene>
<dbReference type="RefSeq" id="XP_024736781.1">
    <property type="nucleotide sequence ID" value="XM_024872533.1"/>
</dbReference>
<proteinExistence type="predicted"/>
<keyword evidence="2" id="KW-0472">Membrane</keyword>
<feature type="transmembrane region" description="Helical" evidence="2">
    <location>
        <begin position="30"/>
        <end position="59"/>
    </location>
</feature>
<reference evidence="3 4" key="1">
    <citation type="submission" date="2016-04" db="EMBL/GenBank/DDBJ databases">
        <title>A degradative enzymes factory behind the ericoid mycorrhizal symbiosis.</title>
        <authorList>
            <consortium name="DOE Joint Genome Institute"/>
            <person name="Martino E."/>
            <person name="Morin E."/>
            <person name="Grelet G."/>
            <person name="Kuo A."/>
            <person name="Kohler A."/>
            <person name="Daghino S."/>
            <person name="Barry K."/>
            <person name="Choi C."/>
            <person name="Cichocki N."/>
            <person name="Clum A."/>
            <person name="Copeland A."/>
            <person name="Hainaut M."/>
            <person name="Haridas S."/>
            <person name="Labutti K."/>
            <person name="Lindquist E."/>
            <person name="Lipzen A."/>
            <person name="Khouja H.-R."/>
            <person name="Murat C."/>
            <person name="Ohm R."/>
            <person name="Olson A."/>
            <person name="Spatafora J."/>
            <person name="Veneault-Fourrey C."/>
            <person name="Henrissat B."/>
            <person name="Grigoriev I."/>
            <person name="Martin F."/>
            <person name="Perotto S."/>
        </authorList>
    </citation>
    <scope>NUCLEOTIDE SEQUENCE [LARGE SCALE GENOMIC DNA]</scope>
    <source>
        <strain evidence="3 4">E</strain>
    </source>
</reference>
<name>A0A2J6TA20_9HELO</name>
<keyword evidence="4" id="KW-1185">Reference proteome</keyword>
<dbReference type="EMBL" id="KZ613803">
    <property type="protein sequence ID" value="PMD59877.1"/>
    <property type="molecule type" value="Genomic_DNA"/>
</dbReference>
<feature type="compositionally biased region" description="Polar residues" evidence="1">
    <location>
        <begin position="79"/>
        <end position="99"/>
    </location>
</feature>
<dbReference type="Proteomes" id="UP000235371">
    <property type="component" value="Unassembled WGS sequence"/>
</dbReference>
<dbReference type="GeneID" id="36580613"/>
<organism evidence="3 4">
    <name type="scientific">Hyaloscypha bicolor E</name>
    <dbReference type="NCBI Taxonomy" id="1095630"/>
    <lineage>
        <taxon>Eukaryota</taxon>
        <taxon>Fungi</taxon>
        <taxon>Dikarya</taxon>
        <taxon>Ascomycota</taxon>
        <taxon>Pezizomycotina</taxon>
        <taxon>Leotiomycetes</taxon>
        <taxon>Helotiales</taxon>
        <taxon>Hyaloscyphaceae</taxon>
        <taxon>Hyaloscypha</taxon>
        <taxon>Hyaloscypha bicolor</taxon>
    </lineage>
</organism>